<dbReference type="InterPro" id="IPR011990">
    <property type="entry name" value="TPR-like_helical_dom_sf"/>
</dbReference>
<name>A0ABU9SRR5_9ALTE</name>
<evidence type="ECO:0000313" key="3">
    <source>
        <dbReference type="Proteomes" id="UP001461163"/>
    </source>
</evidence>
<gene>
    <name evidence="2" type="ORF">WNY77_02215</name>
</gene>
<keyword evidence="3" id="KW-1185">Reference proteome</keyword>
<dbReference type="EMBL" id="JBBMQS010000001">
    <property type="protein sequence ID" value="MEM5496203.1"/>
    <property type="molecule type" value="Genomic_DNA"/>
</dbReference>
<keyword evidence="1" id="KW-0732">Signal</keyword>
<feature type="chain" id="PRO_5045727654" description="Sel1 repeat family protein" evidence="1">
    <location>
        <begin position="23"/>
        <end position="310"/>
    </location>
</feature>
<evidence type="ECO:0000256" key="1">
    <source>
        <dbReference type="SAM" id="SignalP"/>
    </source>
</evidence>
<evidence type="ECO:0008006" key="4">
    <source>
        <dbReference type="Google" id="ProtNLM"/>
    </source>
</evidence>
<protein>
    <recommendedName>
        <fullName evidence="4">Sel1 repeat family protein</fullName>
    </recommendedName>
</protein>
<accession>A0ABU9SRR5</accession>
<dbReference type="SUPFAM" id="SSF81901">
    <property type="entry name" value="HCP-like"/>
    <property type="match status" value="1"/>
</dbReference>
<organism evidence="2 3">
    <name type="scientific">Paraglaciecola mesophila</name>
    <dbReference type="NCBI Taxonomy" id="197222"/>
    <lineage>
        <taxon>Bacteria</taxon>
        <taxon>Pseudomonadati</taxon>
        <taxon>Pseudomonadota</taxon>
        <taxon>Gammaproteobacteria</taxon>
        <taxon>Alteromonadales</taxon>
        <taxon>Alteromonadaceae</taxon>
        <taxon>Paraglaciecola</taxon>
    </lineage>
</organism>
<reference evidence="2 3" key="1">
    <citation type="submission" date="2024-03" db="EMBL/GenBank/DDBJ databases">
        <title>Community enrichment and isolation of bacterial strains for fucoidan degradation.</title>
        <authorList>
            <person name="Sichert A."/>
        </authorList>
    </citation>
    <scope>NUCLEOTIDE SEQUENCE [LARGE SCALE GENOMIC DNA]</scope>
    <source>
        <strain evidence="2 3">AS12</strain>
    </source>
</reference>
<dbReference type="RefSeq" id="WP_342880722.1">
    <property type="nucleotide sequence ID" value="NZ_JBBMQS010000001.1"/>
</dbReference>
<sequence>MLRFILSSLCLSVLTLSVYVKDADAKAPSMEQLAMQYARVVGQIELINVAFTQMNARCKTDFATGPKFLPEVDYLLRKNIDYRFDEFVHWMEGAAETRLLATQIVHEVIAEHGGCDSTALAHWFRYLTESNERENLAFLRQNKLLFGLPKVARSEQKIQLAFNAKINVYQNLPYQEIHDLASALDQGSYRYSLLSLSQSITKDSTKAQTLWQFAVDEFDKPGAYYALGKSLQEHAKDKALAAFTQSAQKGYRFAQTWLGTYYACNNDIPSASFWLDKAKEDGADPEYIDDIYAEIDELGTPTNCVDGWVY</sequence>
<feature type="signal peptide" evidence="1">
    <location>
        <begin position="1"/>
        <end position="22"/>
    </location>
</feature>
<dbReference type="Proteomes" id="UP001461163">
    <property type="component" value="Unassembled WGS sequence"/>
</dbReference>
<proteinExistence type="predicted"/>
<evidence type="ECO:0000313" key="2">
    <source>
        <dbReference type="EMBL" id="MEM5496203.1"/>
    </source>
</evidence>
<dbReference type="Gene3D" id="1.25.40.10">
    <property type="entry name" value="Tetratricopeptide repeat domain"/>
    <property type="match status" value="1"/>
</dbReference>
<comment type="caution">
    <text evidence="2">The sequence shown here is derived from an EMBL/GenBank/DDBJ whole genome shotgun (WGS) entry which is preliminary data.</text>
</comment>